<gene>
    <name evidence="3" type="ORF">CA834_00785</name>
</gene>
<dbReference type="GO" id="GO:0004553">
    <property type="term" value="F:hydrolase activity, hydrolyzing O-glycosyl compounds"/>
    <property type="evidence" value="ECO:0007669"/>
    <property type="project" value="UniProtKB-ARBA"/>
</dbReference>
<dbReference type="AlphaFoldDB" id="A0A265UZN5"/>
<dbReference type="Proteomes" id="UP000216840">
    <property type="component" value="Unassembled WGS sequence"/>
</dbReference>
<evidence type="ECO:0000256" key="2">
    <source>
        <dbReference type="SAM" id="SignalP"/>
    </source>
</evidence>
<dbReference type="Gene3D" id="2.60.120.200">
    <property type="match status" value="1"/>
</dbReference>
<dbReference type="InterPro" id="IPR014755">
    <property type="entry name" value="Cu-Rt/internalin_Ig-like"/>
</dbReference>
<evidence type="ECO:0000256" key="1">
    <source>
        <dbReference type="ARBA" id="ARBA00022729"/>
    </source>
</evidence>
<dbReference type="PANTHER" id="PTHR12223:SF19">
    <property type="entry name" value="LEGUME LECTIN DOMAIN-CONTAINING PROTEIN"/>
    <property type="match status" value="1"/>
</dbReference>
<name>A0A265UZN5_9FLAO</name>
<reference evidence="3 4" key="1">
    <citation type="submission" date="2017-05" db="EMBL/GenBank/DDBJ databases">
        <title>The draft genome sequence of Idiomarina salinarum WNB302.</title>
        <authorList>
            <person name="Sun Y."/>
            <person name="Chen B."/>
            <person name="Du Z."/>
        </authorList>
    </citation>
    <scope>NUCLEOTIDE SEQUENCE [LARGE SCALE GENOMIC DNA]</scope>
    <source>
        <strain evidence="3 4">WNB302</strain>
    </source>
</reference>
<dbReference type="InterPro" id="IPR013320">
    <property type="entry name" value="ConA-like_dom_sf"/>
</dbReference>
<dbReference type="RefSeq" id="WP_094966757.1">
    <property type="nucleotide sequence ID" value="NZ_NGJN01000001.1"/>
</dbReference>
<dbReference type="SUPFAM" id="SSF49899">
    <property type="entry name" value="Concanavalin A-like lectins/glucanases"/>
    <property type="match status" value="1"/>
</dbReference>
<dbReference type="GO" id="GO:0005975">
    <property type="term" value="P:carbohydrate metabolic process"/>
    <property type="evidence" value="ECO:0007669"/>
    <property type="project" value="UniProtKB-ARBA"/>
</dbReference>
<dbReference type="InterPro" id="IPR056573">
    <property type="entry name" value="Lectin_L-type_dom"/>
</dbReference>
<dbReference type="PANTHER" id="PTHR12223">
    <property type="entry name" value="VESICULAR MANNOSE-BINDING LECTIN"/>
    <property type="match status" value="1"/>
</dbReference>
<evidence type="ECO:0000313" key="3">
    <source>
        <dbReference type="EMBL" id="OZV70682.1"/>
    </source>
</evidence>
<protein>
    <recommendedName>
        <fullName evidence="5">T9SS type B sorting domain-containing protein</fullName>
    </recommendedName>
</protein>
<evidence type="ECO:0000313" key="4">
    <source>
        <dbReference type="Proteomes" id="UP000216840"/>
    </source>
</evidence>
<feature type="chain" id="PRO_5012334124" description="T9SS type B sorting domain-containing protein" evidence="2">
    <location>
        <begin position="22"/>
        <end position="870"/>
    </location>
</feature>
<keyword evidence="4" id="KW-1185">Reference proteome</keyword>
<dbReference type="NCBIfam" id="TIGR04131">
    <property type="entry name" value="Bac_Flav_CTERM"/>
    <property type="match status" value="1"/>
</dbReference>
<sequence>MHSKIYGFVVIALCVTGSVMAQLNAAVIGDAIDQGNNCYTITQNLEFQAGGVWYNNPIDFDEDFTILYQNNFGALDANGADGMALVFKGNPTPELGNAGGGVGYEGISPSLVIEFDTYQNGDLGDPFFDHISIMRNGSPNHNSGASNLSGPIQASATSANIEDGNTHEIKIEWNATTNILSVFFDCELRLTLNQDVKNVIFSGDDSVFFGFVGSTGGLTNIHEVCFNSISFVDNLQIEDDFICEGSSKVIDATIPSGETYSWSPINGVSNPNIANPTLSPNTNTTYTVTIADVCGNITEEEFTLFVLPIEDPIFDAVAPICEGDALDNLPTTSNNGLTGTWSPALNNTQTTTYTFTPNNLCATSTTLEIVVNPLQFPTFDPVDPICEGDALAPLPTTSTNGITGTWAPALNPLATTTYTFTPDAGQICAQETTLEVVVNPILTPTFQSVGPICEGDTGVELPTTSTNGIAGTWSPEIDNTTTTTYTFTPNVEECAIPTTLQIEVVPNEIPVFDAVPPICEGDTLNDLPTISNNGISGAWTPELNNTETTIYTFTPSGNQCAVEVTLTVEVIPNEIPLFDAVGPVCPGQFIADLPVVSLNGISGTWTPELNNVETTVYTFTPEPGQGCVVSTTLEIVVTEPIVPSFDAVGPICTGDNLDNLPIVSNDGITGVWTPDLNNLETTTYTFTPNANQCAGQTTLTVEVIPISELSLEVEVVTEPFSDNQTVVATVIGGTGTYEYQLDGGPWVETNVFRRVSGCEEHIIRARESSGCSNVASETFRILEYPKFFTPNGDSDNDFWNITCLRNQPNARISIFDRYGKILATIRPTRSGWDGAYNGALMPANDYWFKVDYFNENGSPRVFTSHFTLKR</sequence>
<dbReference type="Pfam" id="PF13585">
    <property type="entry name" value="CHU_C"/>
    <property type="match status" value="1"/>
</dbReference>
<dbReference type="EMBL" id="NGJN01000001">
    <property type="protein sequence ID" value="OZV70682.1"/>
    <property type="molecule type" value="Genomic_DNA"/>
</dbReference>
<dbReference type="CDD" id="cd01951">
    <property type="entry name" value="lectin_L-type"/>
    <property type="match status" value="1"/>
</dbReference>
<accession>A0A265UZN5</accession>
<keyword evidence="1 2" id="KW-0732">Signal</keyword>
<dbReference type="InterPro" id="IPR051136">
    <property type="entry name" value="Intracellular_Lectin-GPT"/>
</dbReference>
<feature type="signal peptide" evidence="2">
    <location>
        <begin position="1"/>
        <end position="21"/>
    </location>
</feature>
<comment type="caution">
    <text evidence="3">The sequence shown here is derived from an EMBL/GenBank/DDBJ whole genome shotgun (WGS) entry which is preliminary data.</text>
</comment>
<dbReference type="Pfam" id="PF18483">
    <property type="entry name" value="Lectin_L-type_dom"/>
    <property type="match status" value="1"/>
</dbReference>
<dbReference type="InterPro" id="IPR026341">
    <property type="entry name" value="T9SS_type_B"/>
</dbReference>
<dbReference type="OrthoDB" id="9765926at2"/>
<evidence type="ECO:0008006" key="5">
    <source>
        <dbReference type="Google" id="ProtNLM"/>
    </source>
</evidence>
<dbReference type="Gene3D" id="2.60.40.1220">
    <property type="match status" value="4"/>
</dbReference>
<organism evidence="3 4">
    <name type="scientific">Winogradskyella aurantia</name>
    <dbReference type="NCBI Taxonomy" id="1915063"/>
    <lineage>
        <taxon>Bacteria</taxon>
        <taxon>Pseudomonadati</taxon>
        <taxon>Bacteroidota</taxon>
        <taxon>Flavobacteriia</taxon>
        <taxon>Flavobacteriales</taxon>
        <taxon>Flavobacteriaceae</taxon>
        <taxon>Winogradskyella</taxon>
    </lineage>
</organism>
<proteinExistence type="predicted"/>